<evidence type="ECO:0000256" key="1">
    <source>
        <dbReference type="ARBA" id="ARBA00004889"/>
    </source>
</evidence>
<dbReference type="GO" id="GO:0000287">
    <property type="term" value="F:magnesium ion binding"/>
    <property type="evidence" value="ECO:0007669"/>
    <property type="project" value="UniProtKB-UniRule"/>
</dbReference>
<dbReference type="CDD" id="cd06223">
    <property type="entry name" value="PRTases_typeI"/>
    <property type="match status" value="1"/>
</dbReference>
<feature type="binding site" evidence="6">
    <location>
        <position position="95"/>
    </location>
    <ligand>
        <name>5-phospho-alpha-D-ribose 1-diphosphate</name>
        <dbReference type="ChEBI" id="CHEBI:58017"/>
        <note>ligand shared between dimeric partners</note>
    </ligand>
</feature>
<evidence type="ECO:0000256" key="4">
    <source>
        <dbReference type="ARBA" id="ARBA00022679"/>
    </source>
</evidence>
<comment type="caution">
    <text evidence="6">Lacks conserved residue(s) required for the propagation of feature annotation.</text>
</comment>
<dbReference type="GO" id="GO:0044205">
    <property type="term" value="P:'de novo' UMP biosynthetic process"/>
    <property type="evidence" value="ECO:0007669"/>
    <property type="project" value="UniProtKB-UniRule"/>
</dbReference>
<gene>
    <name evidence="6" type="primary">pyrE</name>
    <name evidence="8" type="ORF">SAMN05518684_102332</name>
</gene>
<feature type="binding site" evidence="6">
    <location>
        <position position="101"/>
    </location>
    <ligand>
        <name>5-phospho-alpha-D-ribose 1-diphosphate</name>
        <dbReference type="ChEBI" id="CHEBI:58017"/>
        <note>ligand shared between dimeric partners</note>
    </ligand>
</feature>
<dbReference type="GO" id="GO:0004588">
    <property type="term" value="F:orotate phosphoribosyltransferase activity"/>
    <property type="evidence" value="ECO:0007669"/>
    <property type="project" value="UniProtKB-UniRule"/>
</dbReference>
<evidence type="ECO:0000256" key="3">
    <source>
        <dbReference type="ARBA" id="ARBA00022676"/>
    </source>
</evidence>
<dbReference type="STRING" id="1601833.SAMN05518684_102332"/>
<proteinExistence type="inferred from homology"/>
<evidence type="ECO:0000313" key="9">
    <source>
        <dbReference type="Proteomes" id="UP000198571"/>
    </source>
</evidence>
<dbReference type="InterPro" id="IPR000836">
    <property type="entry name" value="PRTase_dom"/>
</dbReference>
<dbReference type="NCBIfam" id="TIGR00336">
    <property type="entry name" value="pyrE"/>
    <property type="match status" value="1"/>
</dbReference>
<comment type="similarity">
    <text evidence="6">Belongs to the purine/pyrimidine phosphoribosyltransferase family. PyrE subfamily.</text>
</comment>
<organism evidence="8 9">
    <name type="scientific">Salipaludibacillus aurantiacus</name>
    <dbReference type="NCBI Taxonomy" id="1601833"/>
    <lineage>
        <taxon>Bacteria</taxon>
        <taxon>Bacillati</taxon>
        <taxon>Bacillota</taxon>
        <taxon>Bacilli</taxon>
        <taxon>Bacillales</taxon>
        <taxon>Bacillaceae</taxon>
    </lineage>
</organism>
<evidence type="ECO:0000256" key="2">
    <source>
        <dbReference type="ARBA" id="ARBA00011971"/>
    </source>
</evidence>
<keyword evidence="5 6" id="KW-0665">Pyrimidine biosynthesis</keyword>
<evidence type="ECO:0000313" key="8">
    <source>
        <dbReference type="EMBL" id="SER62926.1"/>
    </source>
</evidence>
<keyword evidence="4 6" id="KW-0808">Transferase</keyword>
<dbReference type="OrthoDB" id="9802134at2"/>
<keyword evidence="6" id="KW-0460">Magnesium</keyword>
<dbReference type="RefSeq" id="WP_093047655.1">
    <property type="nucleotide sequence ID" value="NZ_FOGT01000002.1"/>
</dbReference>
<reference evidence="9" key="1">
    <citation type="submission" date="2016-10" db="EMBL/GenBank/DDBJ databases">
        <authorList>
            <person name="Varghese N."/>
            <person name="Submissions S."/>
        </authorList>
    </citation>
    <scope>NUCLEOTIDE SEQUENCE [LARGE SCALE GENOMIC DNA]</scope>
    <source>
        <strain evidence="9">S9</strain>
    </source>
</reference>
<feature type="binding site" description="in other chain" evidence="6">
    <location>
        <begin position="121"/>
        <end position="129"/>
    </location>
    <ligand>
        <name>5-phospho-alpha-D-ribose 1-diphosphate</name>
        <dbReference type="ChEBI" id="CHEBI:58017"/>
        <note>ligand shared between dimeric partners</note>
    </ligand>
</feature>
<comment type="catalytic activity">
    <reaction evidence="6">
        <text>orotidine 5'-phosphate + diphosphate = orotate + 5-phospho-alpha-D-ribose 1-diphosphate</text>
        <dbReference type="Rhea" id="RHEA:10380"/>
        <dbReference type="ChEBI" id="CHEBI:30839"/>
        <dbReference type="ChEBI" id="CHEBI:33019"/>
        <dbReference type="ChEBI" id="CHEBI:57538"/>
        <dbReference type="ChEBI" id="CHEBI:58017"/>
        <dbReference type="EC" id="2.4.2.10"/>
    </reaction>
</comment>
<evidence type="ECO:0000259" key="7">
    <source>
        <dbReference type="Pfam" id="PF00156"/>
    </source>
</evidence>
<keyword evidence="3 6" id="KW-0328">Glycosyltransferase</keyword>
<dbReference type="HAMAP" id="MF_01208">
    <property type="entry name" value="PyrE"/>
    <property type="match status" value="1"/>
</dbReference>
<dbReference type="EC" id="2.4.2.10" evidence="2 6"/>
<dbReference type="PANTHER" id="PTHR19278:SF9">
    <property type="entry name" value="URIDINE 5'-MONOPHOSPHATE SYNTHASE"/>
    <property type="match status" value="1"/>
</dbReference>
<dbReference type="GO" id="GO:0019856">
    <property type="term" value="P:pyrimidine nucleobase biosynthetic process"/>
    <property type="evidence" value="ECO:0007669"/>
    <property type="project" value="TreeGrafter"/>
</dbReference>
<sequence>MREKQTADLLLSINAVTLQPEDPFTWSSGIKSPIYCDNRLIMSYPAERQKFIDLFVSYIKDHFPEVEVLAGTATAGIPHAAWIADRLDLPMVYVRSSSKGHGKQNRIEGKLNKGKRVLVIEDLISTGGSSIEAAKSVEDAGGKVLGICSIFTYELPLAEKAEKESGYSLHSLTTYSFLLKTALENKQITDEQLKLLQQWREDPEGWMSV</sequence>
<dbReference type="EMBL" id="FOGT01000002">
    <property type="protein sequence ID" value="SER62926.1"/>
    <property type="molecule type" value="Genomic_DNA"/>
</dbReference>
<evidence type="ECO:0000256" key="5">
    <source>
        <dbReference type="ARBA" id="ARBA00022975"/>
    </source>
</evidence>
<comment type="subunit">
    <text evidence="6">Homodimer.</text>
</comment>
<comment type="cofactor">
    <cofactor evidence="6">
        <name>Mg(2+)</name>
        <dbReference type="ChEBI" id="CHEBI:18420"/>
    </cofactor>
</comment>
<dbReference type="Proteomes" id="UP000198571">
    <property type="component" value="Unassembled WGS sequence"/>
</dbReference>
<dbReference type="InterPro" id="IPR004467">
    <property type="entry name" value="Or_phspho_trans_dom"/>
</dbReference>
<dbReference type="PANTHER" id="PTHR19278">
    <property type="entry name" value="OROTATE PHOSPHORIBOSYLTRANSFERASE"/>
    <property type="match status" value="1"/>
</dbReference>
<keyword evidence="9" id="KW-1185">Reference proteome</keyword>
<dbReference type="Gene3D" id="3.40.50.2020">
    <property type="match status" value="1"/>
</dbReference>
<dbReference type="InterPro" id="IPR023031">
    <property type="entry name" value="OPRT"/>
</dbReference>
<dbReference type="InterPro" id="IPR029057">
    <property type="entry name" value="PRTase-like"/>
</dbReference>
<comment type="function">
    <text evidence="6">Catalyzes the transfer of a ribosyl phosphate group from 5-phosphoribose 1-diphosphate to orotate, leading to the formation of orotidine monophosphate (OMP).</text>
</comment>
<protein>
    <recommendedName>
        <fullName evidence="2 6">Orotate phosphoribosyltransferase</fullName>
        <shortName evidence="6">OPRT</shortName>
        <shortName evidence="6">OPRTase</shortName>
        <ecNumber evidence="2 6">2.4.2.10</ecNumber>
    </recommendedName>
</protein>
<dbReference type="Pfam" id="PF00156">
    <property type="entry name" value="Pribosyltran"/>
    <property type="match status" value="1"/>
</dbReference>
<feature type="binding site" evidence="6">
    <location>
        <position position="125"/>
    </location>
    <ligand>
        <name>orotate</name>
        <dbReference type="ChEBI" id="CHEBI:30839"/>
    </ligand>
</feature>
<accession>A0A1H9QQZ0</accession>
<comment type="pathway">
    <text evidence="1 6">Pyrimidine metabolism; UMP biosynthesis via de novo pathway; UMP from orotate: step 1/2.</text>
</comment>
<evidence type="ECO:0000256" key="6">
    <source>
        <dbReference type="HAMAP-Rule" id="MF_01208"/>
    </source>
</evidence>
<name>A0A1H9QQZ0_9BACI</name>
<feature type="binding site" evidence="6">
    <location>
        <position position="99"/>
    </location>
    <ligand>
        <name>5-phospho-alpha-D-ribose 1-diphosphate</name>
        <dbReference type="ChEBI" id="CHEBI:58017"/>
        <note>ligand shared between dimeric partners</note>
    </ligand>
</feature>
<dbReference type="SUPFAM" id="SSF53271">
    <property type="entry name" value="PRTase-like"/>
    <property type="match status" value="1"/>
</dbReference>
<dbReference type="AlphaFoldDB" id="A0A1H9QQZ0"/>
<dbReference type="UniPathway" id="UPA00070">
    <property type="reaction ID" value="UER00119"/>
</dbReference>
<feature type="domain" description="Phosphoribosyltransferase" evidence="7">
    <location>
        <begin position="49"/>
        <end position="151"/>
    </location>
</feature>